<feature type="non-terminal residue" evidence="2">
    <location>
        <position position="49"/>
    </location>
</feature>
<reference evidence="2" key="1">
    <citation type="submission" date="2018-05" db="EMBL/GenBank/DDBJ databases">
        <authorList>
            <person name="Lanie J.A."/>
            <person name="Ng W.-L."/>
            <person name="Kazmierczak K.M."/>
            <person name="Andrzejewski T.M."/>
            <person name="Davidsen T.M."/>
            <person name="Wayne K.J."/>
            <person name="Tettelin H."/>
            <person name="Glass J.I."/>
            <person name="Rusch D."/>
            <person name="Podicherti R."/>
            <person name="Tsui H.-C.T."/>
            <person name="Winkler M.E."/>
        </authorList>
    </citation>
    <scope>NUCLEOTIDE SEQUENCE</scope>
</reference>
<name>A0A381ZMS2_9ZZZZ</name>
<feature type="region of interest" description="Disordered" evidence="1">
    <location>
        <begin position="29"/>
        <end position="49"/>
    </location>
</feature>
<protein>
    <submittedName>
        <fullName evidence="2">Uncharacterized protein</fullName>
    </submittedName>
</protein>
<evidence type="ECO:0000313" key="2">
    <source>
        <dbReference type="EMBL" id="SVA90414.1"/>
    </source>
</evidence>
<evidence type="ECO:0000256" key="1">
    <source>
        <dbReference type="SAM" id="MobiDB-lite"/>
    </source>
</evidence>
<dbReference type="AlphaFoldDB" id="A0A381ZMS2"/>
<organism evidence="2">
    <name type="scientific">marine metagenome</name>
    <dbReference type="NCBI Taxonomy" id="408172"/>
    <lineage>
        <taxon>unclassified sequences</taxon>
        <taxon>metagenomes</taxon>
        <taxon>ecological metagenomes</taxon>
    </lineage>
</organism>
<sequence>MDFVFLTLHPVARIALGAAVKRRRRGGIDRSNPVLQPGLHALGQEGVGG</sequence>
<gene>
    <name evidence="2" type="ORF">METZ01_LOCUS143268</name>
</gene>
<proteinExistence type="predicted"/>
<dbReference type="EMBL" id="UINC01021895">
    <property type="protein sequence ID" value="SVA90414.1"/>
    <property type="molecule type" value="Genomic_DNA"/>
</dbReference>
<accession>A0A381ZMS2</accession>